<name>A0A2S9V616_9ALTE</name>
<gene>
    <name evidence="2" type="ORF">C6Y40_19445</name>
</gene>
<feature type="transmembrane region" description="Helical" evidence="1">
    <location>
        <begin position="435"/>
        <end position="455"/>
    </location>
</feature>
<keyword evidence="1" id="KW-0812">Transmembrane</keyword>
<dbReference type="AlphaFoldDB" id="A0A2S9V616"/>
<protein>
    <submittedName>
        <fullName evidence="2">Uncharacterized protein</fullName>
    </submittedName>
</protein>
<comment type="caution">
    <text evidence="2">The sequence shown here is derived from an EMBL/GenBank/DDBJ whole genome shotgun (WGS) entry which is preliminary data.</text>
</comment>
<accession>A0A2S9V616</accession>
<sequence>MEARINIWIIVASFIVIFCGQPAQAQAMKESQIVTRLNDIIRAKNTPANLQIDQVNELLASANALHADAAENAILAYKLLITAQQENFEPVRSMADEVLTTAVRRQDYRSQAFTLRAKLRYQAIASPDDVESSKQQLLGLLSRRLSAEDKAQILFDIGVADIQTGNVMSALEYFNQAQEAFWAQSNYVSWREVLNQQIELLVAMQWFDRALEKVRQLVDFSKDVGGEAGIALHDKLLAIMAADNQWQDMETVALTLLEESAESGSIKGQFIAGYWLMHANVQQQNMDLVVRWNRKIEDWLDEHPQLSAPKLYTLNKITYLIESGDLSAAKSLQASVTMGNEEDVLLTYLTTRQHLLNQVGLAAANNNIAGITSAYEELIAWMDAERNRVLSLTMDQISQDFAAMQRSTQREILSLNQTLESEKEAVSKEATFNNLLIVIVGLLMGVIAVLSYFYIRLKNQKHSTRRRRSSRSRT</sequence>
<evidence type="ECO:0000313" key="3">
    <source>
        <dbReference type="Proteomes" id="UP000238949"/>
    </source>
</evidence>
<keyword evidence="1" id="KW-0472">Membrane</keyword>
<proteinExistence type="predicted"/>
<evidence type="ECO:0000256" key="1">
    <source>
        <dbReference type="SAM" id="Phobius"/>
    </source>
</evidence>
<reference evidence="3" key="1">
    <citation type="journal article" date="2020" name="Int. J. Syst. Evol. Microbiol.">
        <title>Alteromonas alba sp. nov., a marine bacterium isolated from the seawater of the West Pacific Ocean.</title>
        <authorList>
            <person name="Sun C."/>
            <person name="Wu Y.-H."/>
            <person name="Xamxidin M."/>
            <person name="Cheng H."/>
            <person name="Xu X.-W."/>
        </authorList>
    </citation>
    <scope>NUCLEOTIDE SEQUENCE [LARGE SCALE GENOMIC DNA]</scope>
    <source>
        <strain evidence="3">190</strain>
    </source>
</reference>
<evidence type="ECO:0000313" key="2">
    <source>
        <dbReference type="EMBL" id="PRO71898.1"/>
    </source>
</evidence>
<dbReference type="EMBL" id="PVNP01000196">
    <property type="protein sequence ID" value="PRO71898.1"/>
    <property type="molecule type" value="Genomic_DNA"/>
</dbReference>
<dbReference type="InterPro" id="IPR011990">
    <property type="entry name" value="TPR-like_helical_dom_sf"/>
</dbReference>
<dbReference type="SUPFAM" id="SSF48452">
    <property type="entry name" value="TPR-like"/>
    <property type="match status" value="1"/>
</dbReference>
<keyword evidence="1" id="KW-1133">Transmembrane helix</keyword>
<dbReference type="Proteomes" id="UP000238949">
    <property type="component" value="Unassembled WGS sequence"/>
</dbReference>
<organism evidence="2 3">
    <name type="scientific">Alteromonas alba</name>
    <dbReference type="NCBI Taxonomy" id="2079529"/>
    <lineage>
        <taxon>Bacteria</taxon>
        <taxon>Pseudomonadati</taxon>
        <taxon>Pseudomonadota</taxon>
        <taxon>Gammaproteobacteria</taxon>
        <taxon>Alteromonadales</taxon>
        <taxon>Alteromonadaceae</taxon>
        <taxon>Alteromonas/Salinimonas group</taxon>
        <taxon>Alteromonas</taxon>
    </lineage>
</organism>
<keyword evidence="3" id="KW-1185">Reference proteome</keyword>